<comment type="caution">
    <text evidence="1">The sequence shown here is derived from an EMBL/GenBank/DDBJ whole genome shotgun (WGS) entry which is preliminary data.</text>
</comment>
<dbReference type="AlphaFoldDB" id="A0A8K1GAR8"/>
<dbReference type="EMBL" id="SWJQ01000396">
    <property type="protein sequence ID" value="TRZ14952.1"/>
    <property type="molecule type" value="Genomic_DNA"/>
</dbReference>
<protein>
    <submittedName>
        <fullName evidence="1">Uncharacterized protein</fullName>
    </submittedName>
</protein>
<reference evidence="1" key="1">
    <citation type="submission" date="2019-04" db="EMBL/GenBank/DDBJ databases">
        <title>Genome assembly of Zosterops borbonicus 15179.</title>
        <authorList>
            <person name="Leroy T."/>
            <person name="Anselmetti Y."/>
            <person name="Tilak M.-K."/>
            <person name="Nabholz B."/>
        </authorList>
    </citation>
    <scope>NUCLEOTIDE SEQUENCE</scope>
    <source>
        <strain evidence="1">HGM_15179</strain>
        <tissue evidence="1">Muscle</tissue>
    </source>
</reference>
<accession>A0A8K1GAR8</accession>
<evidence type="ECO:0000313" key="1">
    <source>
        <dbReference type="EMBL" id="TRZ14952.1"/>
    </source>
</evidence>
<name>A0A8K1GAR8_9PASS</name>
<proteinExistence type="predicted"/>
<evidence type="ECO:0000313" key="2">
    <source>
        <dbReference type="Proteomes" id="UP000796761"/>
    </source>
</evidence>
<keyword evidence="2" id="KW-1185">Reference proteome</keyword>
<sequence>MCVPMLGLIEPEGFLLVEHSSCPDLFASFSATSRAFVPSSDWYQSGMAGSLRFNAENSLGVKCDSIPIEKMKWQQCDKDVDCQKIGGYVSYQGSPQSPEIVTVLLVISFLRMTPASGDCGVFLVGDFQNQAGHGPGQVG</sequence>
<dbReference type="Proteomes" id="UP000796761">
    <property type="component" value="Unassembled WGS sequence"/>
</dbReference>
<organism evidence="1 2">
    <name type="scientific">Zosterops borbonicus</name>
    <dbReference type="NCBI Taxonomy" id="364589"/>
    <lineage>
        <taxon>Eukaryota</taxon>
        <taxon>Metazoa</taxon>
        <taxon>Chordata</taxon>
        <taxon>Craniata</taxon>
        <taxon>Vertebrata</taxon>
        <taxon>Euteleostomi</taxon>
        <taxon>Archelosauria</taxon>
        <taxon>Archosauria</taxon>
        <taxon>Dinosauria</taxon>
        <taxon>Saurischia</taxon>
        <taxon>Theropoda</taxon>
        <taxon>Coelurosauria</taxon>
        <taxon>Aves</taxon>
        <taxon>Neognathae</taxon>
        <taxon>Neoaves</taxon>
        <taxon>Telluraves</taxon>
        <taxon>Australaves</taxon>
        <taxon>Passeriformes</taxon>
        <taxon>Sylvioidea</taxon>
        <taxon>Zosteropidae</taxon>
        <taxon>Zosterops</taxon>
    </lineage>
</organism>
<gene>
    <name evidence="1" type="ORF">HGM15179_012170</name>
</gene>